<reference evidence="5" key="1">
    <citation type="submission" date="2021-04" db="EMBL/GenBank/DDBJ databases">
        <authorList>
            <person name="Pira H."/>
            <person name="Risdian C."/>
            <person name="Wink J."/>
        </authorList>
    </citation>
    <scope>NUCLEOTIDE SEQUENCE</scope>
    <source>
        <strain evidence="5">WH158</strain>
    </source>
</reference>
<dbReference type="PROSITE" id="PS00737">
    <property type="entry name" value="THIOLASE_2"/>
    <property type="match status" value="1"/>
</dbReference>
<dbReference type="GO" id="GO:0016747">
    <property type="term" value="F:acyltransferase activity, transferring groups other than amino-acyl groups"/>
    <property type="evidence" value="ECO:0007669"/>
    <property type="project" value="InterPro"/>
</dbReference>
<dbReference type="InterPro" id="IPR020610">
    <property type="entry name" value="Thiolase_AS"/>
</dbReference>
<dbReference type="InterPro" id="IPR020617">
    <property type="entry name" value="Thiolase_C"/>
</dbReference>
<feature type="domain" description="Thiolase C-terminal" evidence="4">
    <location>
        <begin position="294"/>
        <end position="416"/>
    </location>
</feature>
<dbReference type="InterPro" id="IPR020613">
    <property type="entry name" value="Thiolase_CS"/>
</dbReference>
<dbReference type="PANTHER" id="PTHR43365">
    <property type="entry name" value="BLR7806 PROTEIN"/>
    <property type="match status" value="1"/>
</dbReference>
<dbReference type="CDD" id="cd00751">
    <property type="entry name" value="thiolase"/>
    <property type="match status" value="1"/>
</dbReference>
<proteinExistence type="inferred from homology"/>
<keyword evidence="6" id="KW-1185">Reference proteome</keyword>
<dbReference type="PANTHER" id="PTHR43365:SF1">
    <property type="entry name" value="ACETYL-COA C-ACYLTRANSFERASE"/>
    <property type="match status" value="1"/>
</dbReference>
<dbReference type="InterPro" id="IPR002155">
    <property type="entry name" value="Thiolase"/>
</dbReference>
<dbReference type="AlphaFoldDB" id="A0A9X1F2G3"/>
<evidence type="ECO:0000259" key="4">
    <source>
        <dbReference type="Pfam" id="PF02803"/>
    </source>
</evidence>
<name>A0A9X1F2G3_9SPHN</name>
<feature type="domain" description="Thiolase N-terminal" evidence="3">
    <location>
        <begin position="5"/>
        <end position="236"/>
    </location>
</feature>
<dbReference type="RefSeq" id="WP_218404297.1">
    <property type="nucleotide sequence ID" value="NZ_JAGSPC010000001.1"/>
</dbReference>
<evidence type="ECO:0000256" key="1">
    <source>
        <dbReference type="ARBA" id="ARBA00022679"/>
    </source>
</evidence>
<keyword evidence="2" id="KW-0012">Acyltransferase</keyword>
<keyword evidence="1 2" id="KW-0808">Transferase</keyword>
<sequence>MGEAYIIDAVRTPRGIGKQGKGSLAAEHPQHLAATVLKAIAARNGLDTSTVDDVIWSVSTQDGMQAGDLGRMAALDAGYDVTSSGTTLDRFCGGGITSVNLAAAQIMSGMEDCIVAGGTEMMSLTAAMAKEKMQAGLKPPMMGSYNERLQAVHPQSHQGICGDAIATMEGFTREDLDAVGYRSQQRAAEALSEGRFEKSVIAVTDDDGNVLLEQDEYPRPQTTLEGLAELEPAFTKIADVPLDANGTTFRKLINQKYPDLDIQHFHHAGNSSGVVDGAAAVLVVSKEYAQKHGLKPRARIVQTANMGDDPTLMLNAPVPAAKKVLERAGMTVDDIDLFEINEAFAVVAAKFVRDLGLDWDKVNVNGGSIALGHPIGATGSILIGTVLDELERRDLKTGLVTMCAAGGMAPAIIVERVDGFVD</sequence>
<gene>
    <name evidence="5" type="ORF">KCG46_05595</name>
</gene>
<dbReference type="EMBL" id="JAGSPC010000001">
    <property type="protein sequence ID" value="MBV7259050.1"/>
    <property type="molecule type" value="Genomic_DNA"/>
</dbReference>
<dbReference type="PROSITE" id="PS00099">
    <property type="entry name" value="THIOLASE_3"/>
    <property type="match status" value="1"/>
</dbReference>
<accession>A0A9X1F2G3</accession>
<comment type="similarity">
    <text evidence="2">Belongs to the thiolase-like superfamily. Thiolase family.</text>
</comment>
<evidence type="ECO:0000313" key="6">
    <source>
        <dbReference type="Proteomes" id="UP001138681"/>
    </source>
</evidence>
<dbReference type="NCBIfam" id="NF004682">
    <property type="entry name" value="PRK06025.1"/>
    <property type="match status" value="1"/>
</dbReference>
<evidence type="ECO:0000259" key="3">
    <source>
        <dbReference type="Pfam" id="PF00108"/>
    </source>
</evidence>
<dbReference type="NCBIfam" id="TIGR01930">
    <property type="entry name" value="AcCoA-C-Actrans"/>
    <property type="match status" value="1"/>
</dbReference>
<dbReference type="Pfam" id="PF00108">
    <property type="entry name" value="Thiolase_N"/>
    <property type="match status" value="1"/>
</dbReference>
<protein>
    <submittedName>
        <fullName evidence="5">Acetyl-CoA C-acetyltransferase</fullName>
    </submittedName>
</protein>
<dbReference type="PIRSF" id="PIRSF000429">
    <property type="entry name" value="Ac-CoA_Ac_transf"/>
    <property type="match status" value="1"/>
</dbReference>
<evidence type="ECO:0000256" key="2">
    <source>
        <dbReference type="RuleBase" id="RU003557"/>
    </source>
</evidence>
<evidence type="ECO:0000313" key="5">
    <source>
        <dbReference type="EMBL" id="MBV7259050.1"/>
    </source>
</evidence>
<dbReference type="Pfam" id="PF02803">
    <property type="entry name" value="Thiolase_C"/>
    <property type="match status" value="1"/>
</dbReference>
<organism evidence="5 6">
    <name type="scientific">Erythrobacter crassostreae</name>
    <dbReference type="NCBI Taxonomy" id="2828328"/>
    <lineage>
        <taxon>Bacteria</taxon>
        <taxon>Pseudomonadati</taxon>
        <taxon>Pseudomonadota</taxon>
        <taxon>Alphaproteobacteria</taxon>
        <taxon>Sphingomonadales</taxon>
        <taxon>Erythrobacteraceae</taxon>
        <taxon>Erythrobacter/Porphyrobacter group</taxon>
        <taxon>Erythrobacter</taxon>
    </lineage>
</organism>
<comment type="caution">
    <text evidence="5">The sequence shown here is derived from an EMBL/GenBank/DDBJ whole genome shotgun (WGS) entry which is preliminary data.</text>
</comment>
<dbReference type="Proteomes" id="UP001138681">
    <property type="component" value="Unassembled WGS sequence"/>
</dbReference>
<dbReference type="InterPro" id="IPR020616">
    <property type="entry name" value="Thiolase_N"/>
</dbReference>